<reference evidence="1 2" key="1">
    <citation type="journal article" date="2018" name="Biotechnol. Biofuels">
        <title>Integrative visual omics of the white-rot fungus Polyporus brumalis exposes the biotechnological potential of its oxidative enzymes for delignifying raw plant biomass.</title>
        <authorList>
            <person name="Miyauchi S."/>
            <person name="Rancon A."/>
            <person name="Drula E."/>
            <person name="Hage H."/>
            <person name="Chaduli D."/>
            <person name="Favel A."/>
            <person name="Grisel S."/>
            <person name="Henrissat B."/>
            <person name="Herpoel-Gimbert I."/>
            <person name="Ruiz-Duenas F.J."/>
            <person name="Chevret D."/>
            <person name="Hainaut M."/>
            <person name="Lin J."/>
            <person name="Wang M."/>
            <person name="Pangilinan J."/>
            <person name="Lipzen A."/>
            <person name="Lesage-Meessen L."/>
            <person name="Navarro D."/>
            <person name="Riley R."/>
            <person name="Grigoriev I.V."/>
            <person name="Zhou S."/>
            <person name="Raouche S."/>
            <person name="Rosso M.N."/>
        </authorList>
    </citation>
    <scope>NUCLEOTIDE SEQUENCE [LARGE SCALE GENOMIC DNA]</scope>
    <source>
        <strain evidence="1 2">BRFM 1820</strain>
    </source>
</reference>
<accession>A0A371D4K1</accession>
<dbReference type="Proteomes" id="UP000256964">
    <property type="component" value="Unassembled WGS sequence"/>
</dbReference>
<evidence type="ECO:0000313" key="1">
    <source>
        <dbReference type="EMBL" id="RDX47476.1"/>
    </source>
</evidence>
<proteinExistence type="predicted"/>
<dbReference type="AlphaFoldDB" id="A0A371D4K1"/>
<sequence length="346" mass="38481">LRKWLGFPTTSELLSAYFVLHLVDVCGGNLNVLLLRGVWRPYKEIKAASSSSSKYLDRQSGLNAIVDFLCDLLPLAHGEEPTTAIQQLVTSDADRFSPFRNLAPTRSVVMGSEGPYHPANVRKPGAFASCVINRALTFNTPAVKSHGNPTLFSNEGEWEAFKVARNFVNNEPQSMAYFFNMTCYGTAQGTRYNGMRDIDVYFAAEGDWNKLLLDCGGKVPFTRFFKWAKQQSRLPQVGMLTAFLLAADLSYSGVVEPPSTEEVGVIIHKNHLGSLSGLVDTGQVSGKDASQEEVVRAFQELLEYLQETITQEDQDLIGLDAIMVEHLLCKFQRVRRELPSFKGKAR</sequence>
<organism evidence="1 2">
    <name type="scientific">Lentinus brumalis</name>
    <dbReference type="NCBI Taxonomy" id="2498619"/>
    <lineage>
        <taxon>Eukaryota</taxon>
        <taxon>Fungi</taxon>
        <taxon>Dikarya</taxon>
        <taxon>Basidiomycota</taxon>
        <taxon>Agaricomycotina</taxon>
        <taxon>Agaricomycetes</taxon>
        <taxon>Polyporales</taxon>
        <taxon>Polyporaceae</taxon>
        <taxon>Lentinus</taxon>
    </lineage>
</organism>
<feature type="non-terminal residue" evidence="1">
    <location>
        <position position="1"/>
    </location>
</feature>
<dbReference type="EMBL" id="KZ857418">
    <property type="protein sequence ID" value="RDX47476.1"/>
    <property type="molecule type" value="Genomic_DNA"/>
</dbReference>
<protein>
    <submittedName>
        <fullName evidence="1">Uncharacterized protein</fullName>
    </submittedName>
</protein>
<gene>
    <name evidence="1" type="ORF">OH76DRAFT_1354154</name>
</gene>
<name>A0A371D4K1_9APHY</name>
<evidence type="ECO:0000313" key="2">
    <source>
        <dbReference type="Proteomes" id="UP000256964"/>
    </source>
</evidence>
<dbReference type="OrthoDB" id="2754296at2759"/>
<keyword evidence="2" id="KW-1185">Reference proteome</keyword>